<gene>
    <name evidence="1" type="ORF">TM448A00287_0032</name>
    <name evidence="2" type="ORF">TM448B00362_0032</name>
</gene>
<proteinExistence type="predicted"/>
<evidence type="ECO:0000313" key="1">
    <source>
        <dbReference type="EMBL" id="QJA45910.1"/>
    </source>
</evidence>
<organism evidence="1">
    <name type="scientific">viral metagenome</name>
    <dbReference type="NCBI Taxonomy" id="1070528"/>
    <lineage>
        <taxon>unclassified sequences</taxon>
        <taxon>metagenomes</taxon>
        <taxon>organismal metagenomes</taxon>
    </lineage>
</organism>
<evidence type="ECO:0000313" key="2">
    <source>
        <dbReference type="EMBL" id="QJH95286.1"/>
    </source>
</evidence>
<accession>A0A6H1ZFE3</accession>
<protein>
    <submittedName>
        <fullName evidence="1">Uncharacterized protein</fullName>
    </submittedName>
</protein>
<dbReference type="AlphaFoldDB" id="A0A6H1ZFE3"/>
<name>A0A6H1ZFE3_9ZZZZ</name>
<dbReference type="EMBL" id="MT144616">
    <property type="protein sequence ID" value="QJH95286.1"/>
    <property type="molecule type" value="Genomic_DNA"/>
</dbReference>
<reference evidence="1" key="1">
    <citation type="submission" date="2020-03" db="EMBL/GenBank/DDBJ databases">
        <title>The deep terrestrial virosphere.</title>
        <authorList>
            <person name="Holmfeldt K."/>
            <person name="Nilsson E."/>
            <person name="Simone D."/>
            <person name="Lopez-Fernandez M."/>
            <person name="Wu X."/>
            <person name="de Brujin I."/>
            <person name="Lundin D."/>
            <person name="Andersson A."/>
            <person name="Bertilsson S."/>
            <person name="Dopson M."/>
        </authorList>
    </citation>
    <scope>NUCLEOTIDE SEQUENCE</scope>
    <source>
        <strain evidence="1">TM448A00287</strain>
        <strain evidence="2">TM448B00362</strain>
    </source>
</reference>
<sequence length="69" mass="8561">MIMIREIRRWFKIRKAIKRYKQLGAMIDSIDRAFTKAKISRQKRRQFWDDFVRSPEARKKFVKDMGRNI</sequence>
<dbReference type="EMBL" id="MT143999">
    <property type="protein sequence ID" value="QJA45910.1"/>
    <property type="molecule type" value="Genomic_DNA"/>
</dbReference>